<sequence length="399" mass="46360">MPVSMRVVAVAFSVITVHIYSVSASFFANAWYIFGTRGAGYLVHRRMRVATIRKRRKKDGSFSYMAQIRIAKRGQPDFAESRTFPKKAMAEEWAKRRELELMQPGGILTAKWRGVTMNDAFERYMHEFAQDAGRSKRATIQQLQRFPIAQVKITELGSEQIIEHAVMRRNSGIKPATVNQDIVWIGIILKTAVAAWKMPVNLNDFESAKLLLRSKGLIGKPGSRERRPTENELERIRAYFRRSQRIRPSAIIPMEDIMDFAIASSRRQEEITRLQWSDLDEKCMTCWVRDAKHPRQKWGNHKRFKLTRDAMAIIKRQPRAAGEDRIFPFNGKSIGTRWRAATAATGIDDLRFHDLRHEATSRLFEAGYEIVEVQQFTLHESWEVLKRYTHLRPESLQLR</sequence>
<dbReference type="PANTHER" id="PTHR30349">
    <property type="entry name" value="PHAGE INTEGRASE-RELATED"/>
    <property type="match status" value="1"/>
</dbReference>
<keyword evidence="3" id="KW-0238">DNA-binding</keyword>
<dbReference type="Pfam" id="PF00589">
    <property type="entry name" value="Phage_integrase"/>
    <property type="match status" value="1"/>
</dbReference>
<dbReference type="InterPro" id="IPR011010">
    <property type="entry name" value="DNA_brk_join_enz"/>
</dbReference>
<evidence type="ECO:0000313" key="7">
    <source>
        <dbReference type="Proteomes" id="UP000486760"/>
    </source>
</evidence>
<gene>
    <name evidence="6" type="ORF">F0A17_13605</name>
</gene>
<dbReference type="CDD" id="cd00796">
    <property type="entry name" value="INT_Rci_Hp1_C"/>
    <property type="match status" value="1"/>
</dbReference>
<proteinExistence type="inferred from homology"/>
<evidence type="ECO:0000259" key="5">
    <source>
        <dbReference type="PROSITE" id="PS51898"/>
    </source>
</evidence>
<dbReference type="GO" id="GO:0003677">
    <property type="term" value="F:DNA binding"/>
    <property type="evidence" value="ECO:0007669"/>
    <property type="project" value="UniProtKB-KW"/>
</dbReference>
<dbReference type="Proteomes" id="UP000486760">
    <property type="component" value="Unassembled WGS sequence"/>
</dbReference>
<name>A0A7V7FY09_9GAMM</name>
<evidence type="ECO:0000313" key="6">
    <source>
        <dbReference type="EMBL" id="KAA0011158.1"/>
    </source>
</evidence>
<protein>
    <submittedName>
        <fullName evidence="6">Site-specific integrase</fullName>
    </submittedName>
</protein>
<dbReference type="PANTHER" id="PTHR30349:SF41">
    <property type="entry name" value="INTEGRASE_RECOMBINASE PROTEIN MJ0367-RELATED"/>
    <property type="match status" value="1"/>
</dbReference>
<dbReference type="InterPro" id="IPR013762">
    <property type="entry name" value="Integrase-like_cat_sf"/>
</dbReference>
<dbReference type="Gene3D" id="1.10.443.10">
    <property type="entry name" value="Intergrase catalytic core"/>
    <property type="match status" value="1"/>
</dbReference>
<evidence type="ECO:0000256" key="3">
    <source>
        <dbReference type="ARBA" id="ARBA00023125"/>
    </source>
</evidence>
<evidence type="ECO:0000256" key="1">
    <source>
        <dbReference type="ARBA" id="ARBA00008857"/>
    </source>
</evidence>
<keyword evidence="4" id="KW-0233">DNA recombination</keyword>
<evidence type="ECO:0000256" key="4">
    <source>
        <dbReference type="ARBA" id="ARBA00023172"/>
    </source>
</evidence>
<comment type="similarity">
    <text evidence="1">Belongs to the 'phage' integrase family.</text>
</comment>
<dbReference type="SUPFAM" id="SSF56349">
    <property type="entry name" value="DNA breaking-rejoining enzymes"/>
    <property type="match status" value="1"/>
</dbReference>
<comment type="caution">
    <text evidence="6">The sequence shown here is derived from an EMBL/GenBank/DDBJ whole genome shotgun (WGS) entry which is preliminary data.</text>
</comment>
<dbReference type="InterPro" id="IPR002104">
    <property type="entry name" value="Integrase_catalytic"/>
</dbReference>
<keyword evidence="2" id="KW-0229">DNA integration</keyword>
<dbReference type="InterPro" id="IPR050090">
    <property type="entry name" value="Tyrosine_recombinase_XerCD"/>
</dbReference>
<dbReference type="PROSITE" id="PS51898">
    <property type="entry name" value="TYR_RECOMBINASE"/>
    <property type="match status" value="1"/>
</dbReference>
<dbReference type="AlphaFoldDB" id="A0A7V7FY09"/>
<dbReference type="GO" id="GO:0006310">
    <property type="term" value="P:DNA recombination"/>
    <property type="evidence" value="ECO:0007669"/>
    <property type="project" value="UniProtKB-KW"/>
</dbReference>
<dbReference type="GO" id="GO:0015074">
    <property type="term" value="P:DNA integration"/>
    <property type="evidence" value="ECO:0007669"/>
    <property type="project" value="UniProtKB-KW"/>
</dbReference>
<evidence type="ECO:0000256" key="2">
    <source>
        <dbReference type="ARBA" id="ARBA00022908"/>
    </source>
</evidence>
<keyword evidence="7" id="KW-1185">Reference proteome</keyword>
<reference evidence="6 7" key="1">
    <citation type="submission" date="2019-08" db="EMBL/GenBank/DDBJ databases">
        <title>Bioinformatics analysis of the strain L3 and L5.</title>
        <authorList>
            <person name="Li X."/>
        </authorList>
    </citation>
    <scope>NUCLEOTIDE SEQUENCE [LARGE SCALE GENOMIC DNA]</scope>
    <source>
        <strain evidence="6 7">L5</strain>
    </source>
</reference>
<accession>A0A7V7FY09</accession>
<feature type="domain" description="Tyr recombinase" evidence="5">
    <location>
        <begin position="223"/>
        <end position="399"/>
    </location>
</feature>
<dbReference type="EMBL" id="VTPY01000005">
    <property type="protein sequence ID" value="KAA0011158.1"/>
    <property type="molecule type" value="Genomic_DNA"/>
</dbReference>
<organism evidence="6 7">
    <name type="scientific">Billgrantia pellis</name>
    <dbReference type="NCBI Taxonomy" id="2606936"/>
    <lineage>
        <taxon>Bacteria</taxon>
        <taxon>Pseudomonadati</taxon>
        <taxon>Pseudomonadota</taxon>
        <taxon>Gammaproteobacteria</taxon>
        <taxon>Oceanospirillales</taxon>
        <taxon>Halomonadaceae</taxon>
        <taxon>Billgrantia</taxon>
    </lineage>
</organism>